<keyword evidence="6" id="KW-1185">Reference proteome</keyword>
<accession>A0A3B3WHN3</accession>
<organism evidence="5 6">
    <name type="scientific">Poecilia mexicana</name>
    <dbReference type="NCBI Taxonomy" id="48701"/>
    <lineage>
        <taxon>Eukaryota</taxon>
        <taxon>Metazoa</taxon>
        <taxon>Chordata</taxon>
        <taxon>Craniata</taxon>
        <taxon>Vertebrata</taxon>
        <taxon>Euteleostomi</taxon>
        <taxon>Actinopterygii</taxon>
        <taxon>Neopterygii</taxon>
        <taxon>Teleostei</taxon>
        <taxon>Neoteleostei</taxon>
        <taxon>Acanthomorphata</taxon>
        <taxon>Ovalentaria</taxon>
        <taxon>Atherinomorphae</taxon>
        <taxon>Cyprinodontiformes</taxon>
        <taxon>Poeciliidae</taxon>
        <taxon>Poeciliinae</taxon>
        <taxon>Poecilia</taxon>
    </lineage>
</organism>
<dbReference type="SUPFAM" id="SSF48726">
    <property type="entry name" value="Immunoglobulin"/>
    <property type="match status" value="1"/>
</dbReference>
<evidence type="ECO:0000313" key="5">
    <source>
        <dbReference type="Ensembl" id="ENSPMEP00000002247.1"/>
    </source>
</evidence>
<dbReference type="PANTHER" id="PTHR15360">
    <property type="entry name" value="PLATELET-DERIVED GROWTH FACTOR RECEPTOR LIKE"/>
    <property type="match status" value="1"/>
</dbReference>
<protein>
    <recommendedName>
        <fullName evidence="2">Platelet-derived growth factor receptor-like protein</fullName>
    </recommendedName>
</protein>
<comment type="subunit">
    <text evidence="1">Forms a complex composed of PDGFRL, TNK2 and GRB2.</text>
</comment>
<evidence type="ECO:0000259" key="4">
    <source>
        <dbReference type="PROSITE" id="PS50835"/>
    </source>
</evidence>
<keyword evidence="3" id="KW-0393">Immunoglobulin domain</keyword>
<dbReference type="Proteomes" id="UP000261480">
    <property type="component" value="Unplaced"/>
</dbReference>
<dbReference type="SMART" id="SM00409">
    <property type="entry name" value="IG"/>
    <property type="match status" value="2"/>
</dbReference>
<feature type="domain" description="Ig-like" evidence="4">
    <location>
        <begin position="178"/>
        <end position="306"/>
    </location>
</feature>
<dbReference type="Pfam" id="PF00047">
    <property type="entry name" value="ig"/>
    <property type="match status" value="1"/>
</dbReference>
<proteinExistence type="predicted"/>
<evidence type="ECO:0000256" key="1">
    <source>
        <dbReference type="ARBA" id="ARBA00011360"/>
    </source>
</evidence>
<evidence type="ECO:0000256" key="2">
    <source>
        <dbReference type="ARBA" id="ARBA00019671"/>
    </source>
</evidence>
<dbReference type="InterPro" id="IPR007110">
    <property type="entry name" value="Ig-like_dom"/>
</dbReference>
<dbReference type="Ensembl" id="ENSPMET00000012837.1">
    <property type="protein sequence ID" value="ENSPMEP00000002247.1"/>
    <property type="gene ID" value="ENSPMEG00000003285.1"/>
</dbReference>
<name>A0A3B3WHN3_9TELE</name>
<dbReference type="InterPro" id="IPR003599">
    <property type="entry name" value="Ig_sub"/>
</dbReference>
<dbReference type="PROSITE" id="PS50835">
    <property type="entry name" value="IG_LIKE"/>
    <property type="match status" value="1"/>
</dbReference>
<reference evidence="5" key="1">
    <citation type="submission" date="2025-08" db="UniProtKB">
        <authorList>
            <consortium name="Ensembl"/>
        </authorList>
    </citation>
    <scope>IDENTIFICATION</scope>
</reference>
<dbReference type="STRING" id="48701.ENSPMEP00000002247"/>
<evidence type="ECO:0000313" key="6">
    <source>
        <dbReference type="Proteomes" id="UP000261480"/>
    </source>
</evidence>
<dbReference type="InterPro" id="IPR013783">
    <property type="entry name" value="Ig-like_fold"/>
</dbReference>
<dbReference type="InterPro" id="IPR013151">
    <property type="entry name" value="Immunoglobulin_dom"/>
</dbReference>
<dbReference type="PANTHER" id="PTHR15360:SF4">
    <property type="entry name" value="PROTEIN KINASE DOMAIN-CONTAINING PROTEIN"/>
    <property type="match status" value="1"/>
</dbReference>
<dbReference type="InterPro" id="IPR042495">
    <property type="entry name" value="PDGFRL"/>
</dbReference>
<sequence>MSMTPPTIDSSKVMFLDALFPRGQRTLAWTWPDETLTGQELTDRQQQFQTTGSLGQRTIFISECPGQNGQQYCKRLVLHGAQGKDTGYYRCHYKDIKEVIDGTTAVRIHAFVRDPAQPFLMRGGSGSELETIYVTRSATHVIVPCLVTIPDLNVTLQSVCFHLLCHPLNLDLSRCLVPNFFCFSFSRTGSKIYEVKLFPEEPVELMVGEALTLNCTATVEFDTGVDIQWSYPGKQVPGRRCSQKLNISAGTNSWAETKPQREALSHATEAVQVLTIHYVNVTDTGPYVCTVTSMERTEILQTQVVVHGEQCRTHHYNKPVCFKGFEIPRRLVICEKIPKIKTQQTC</sequence>
<dbReference type="Gene3D" id="2.60.40.10">
    <property type="entry name" value="Immunoglobulins"/>
    <property type="match status" value="3"/>
</dbReference>
<reference evidence="5" key="2">
    <citation type="submission" date="2025-09" db="UniProtKB">
        <authorList>
            <consortium name="Ensembl"/>
        </authorList>
    </citation>
    <scope>IDENTIFICATION</scope>
</reference>
<dbReference type="PRINTS" id="PR01832">
    <property type="entry name" value="VEGFRECEPTOR"/>
</dbReference>
<dbReference type="InterPro" id="IPR036179">
    <property type="entry name" value="Ig-like_dom_sf"/>
</dbReference>
<dbReference type="AlphaFoldDB" id="A0A3B3WHN3"/>
<evidence type="ECO:0000256" key="3">
    <source>
        <dbReference type="ARBA" id="ARBA00023319"/>
    </source>
</evidence>